<name>A0ABT8GKZ9_9BACL</name>
<evidence type="ECO:0000313" key="5">
    <source>
        <dbReference type="Proteomes" id="UP001172743"/>
    </source>
</evidence>
<evidence type="ECO:0000256" key="2">
    <source>
        <dbReference type="PROSITE-ProRule" id="PRU00169"/>
    </source>
</evidence>
<keyword evidence="5" id="KW-1185">Reference proteome</keyword>
<dbReference type="Gene3D" id="3.40.50.2300">
    <property type="match status" value="1"/>
</dbReference>
<gene>
    <name evidence="4" type="ORF">QYB95_00950</name>
</gene>
<feature type="domain" description="Response regulatory" evidence="3">
    <location>
        <begin position="3"/>
        <end position="117"/>
    </location>
</feature>
<comment type="caution">
    <text evidence="4">The sequence shown here is derived from an EMBL/GenBank/DDBJ whole genome shotgun (WGS) entry which is preliminary data.</text>
</comment>
<feature type="modified residue" description="4-aspartylphosphate" evidence="2">
    <location>
        <position position="52"/>
    </location>
</feature>
<dbReference type="SUPFAM" id="SSF52172">
    <property type="entry name" value="CheY-like"/>
    <property type="match status" value="1"/>
</dbReference>
<dbReference type="InterPro" id="IPR001789">
    <property type="entry name" value="Sig_transdc_resp-reg_receiver"/>
</dbReference>
<dbReference type="RefSeq" id="WP_301136198.1">
    <property type="nucleotide sequence ID" value="NZ_JAUHTQ010000001.1"/>
</dbReference>
<evidence type="ECO:0000259" key="3">
    <source>
        <dbReference type="PROSITE" id="PS50110"/>
    </source>
</evidence>
<dbReference type="Proteomes" id="UP001172743">
    <property type="component" value="Unassembled WGS sequence"/>
</dbReference>
<dbReference type="EMBL" id="JAUHTQ010000001">
    <property type="protein sequence ID" value="MDN4492092.1"/>
    <property type="molecule type" value="Genomic_DNA"/>
</dbReference>
<dbReference type="Pfam" id="PF00072">
    <property type="entry name" value="Response_reg"/>
    <property type="match status" value="1"/>
</dbReference>
<dbReference type="InterPro" id="IPR050595">
    <property type="entry name" value="Bact_response_regulator"/>
</dbReference>
<dbReference type="PANTHER" id="PTHR44591">
    <property type="entry name" value="STRESS RESPONSE REGULATOR PROTEIN 1"/>
    <property type="match status" value="1"/>
</dbReference>
<protein>
    <submittedName>
        <fullName evidence="4">Response regulator</fullName>
    </submittedName>
</protein>
<dbReference type="InterPro" id="IPR011006">
    <property type="entry name" value="CheY-like_superfamily"/>
</dbReference>
<organism evidence="4 5">
    <name type="scientific">Ureibacillus aquaedulcis</name>
    <dbReference type="NCBI Taxonomy" id="3058421"/>
    <lineage>
        <taxon>Bacteria</taxon>
        <taxon>Bacillati</taxon>
        <taxon>Bacillota</taxon>
        <taxon>Bacilli</taxon>
        <taxon>Bacillales</taxon>
        <taxon>Caryophanaceae</taxon>
        <taxon>Ureibacillus</taxon>
    </lineage>
</organism>
<sequence>MKKILIVDDQKGIRLLLNEVFSREGYKVYQASNGLEALNLIDREAIDGVMLDMKIPGMDGIEILKRIRERNLQIPVFMMTAFEGEEILKEANQLGIAKYFRKPFNILDVRDEVNAVLNGSIG</sequence>
<dbReference type="SMART" id="SM00448">
    <property type="entry name" value="REC"/>
    <property type="match status" value="1"/>
</dbReference>
<keyword evidence="1 2" id="KW-0597">Phosphoprotein</keyword>
<evidence type="ECO:0000256" key="1">
    <source>
        <dbReference type="ARBA" id="ARBA00022553"/>
    </source>
</evidence>
<proteinExistence type="predicted"/>
<evidence type="ECO:0000313" key="4">
    <source>
        <dbReference type="EMBL" id="MDN4492092.1"/>
    </source>
</evidence>
<dbReference type="PROSITE" id="PS50110">
    <property type="entry name" value="RESPONSE_REGULATORY"/>
    <property type="match status" value="1"/>
</dbReference>
<accession>A0ABT8GKZ9</accession>
<reference evidence="4" key="1">
    <citation type="submission" date="2023-07" db="EMBL/GenBank/DDBJ databases">
        <title>Ureibacillus sp. isolated from freshwater well.</title>
        <authorList>
            <person name="Kirdat K."/>
            <person name="Bhatt A."/>
            <person name="Teware R."/>
            <person name="Bhavsar Y."/>
            <person name="Yadav A."/>
        </authorList>
    </citation>
    <scope>NUCLEOTIDE SEQUENCE</scope>
    <source>
        <strain evidence="4">BA0131</strain>
    </source>
</reference>
<dbReference type="PANTHER" id="PTHR44591:SF3">
    <property type="entry name" value="RESPONSE REGULATORY DOMAIN-CONTAINING PROTEIN"/>
    <property type="match status" value="1"/>
</dbReference>